<name>A0ABW5YGU8_9SPHI</name>
<dbReference type="InterPro" id="IPR050216">
    <property type="entry name" value="LRR_domain-containing"/>
</dbReference>
<keyword evidence="1" id="KW-0433">Leucine-rich repeat</keyword>
<dbReference type="InterPro" id="IPR032675">
    <property type="entry name" value="LRR_dom_sf"/>
</dbReference>
<dbReference type="EMBL" id="JBHUPD010000004">
    <property type="protein sequence ID" value="MFD2874510.1"/>
    <property type="molecule type" value="Genomic_DNA"/>
</dbReference>
<comment type="caution">
    <text evidence="3">The sequence shown here is derived from an EMBL/GenBank/DDBJ whole genome shotgun (WGS) entry which is preliminary data.</text>
</comment>
<dbReference type="PANTHER" id="PTHR48051:SF1">
    <property type="entry name" value="RAS SUPPRESSOR PROTEIN 1"/>
    <property type="match status" value="1"/>
</dbReference>
<dbReference type="SMART" id="SM00369">
    <property type="entry name" value="LRR_TYP"/>
    <property type="match status" value="6"/>
</dbReference>
<keyword evidence="2" id="KW-0677">Repeat</keyword>
<dbReference type="Gene3D" id="3.80.10.10">
    <property type="entry name" value="Ribonuclease Inhibitor"/>
    <property type="match status" value="2"/>
</dbReference>
<dbReference type="InterPro" id="IPR003591">
    <property type="entry name" value="Leu-rich_rpt_typical-subtyp"/>
</dbReference>
<dbReference type="PROSITE" id="PS51450">
    <property type="entry name" value="LRR"/>
    <property type="match status" value="2"/>
</dbReference>
<reference evidence="4" key="1">
    <citation type="journal article" date="2019" name="Int. J. Syst. Evol. Microbiol.">
        <title>The Global Catalogue of Microorganisms (GCM) 10K type strain sequencing project: providing services to taxonomists for standard genome sequencing and annotation.</title>
        <authorList>
            <consortium name="The Broad Institute Genomics Platform"/>
            <consortium name="The Broad Institute Genome Sequencing Center for Infectious Disease"/>
            <person name="Wu L."/>
            <person name="Ma J."/>
        </authorList>
    </citation>
    <scope>NUCLEOTIDE SEQUENCE [LARGE SCALE GENOMIC DNA]</scope>
    <source>
        <strain evidence="4">KCTC 22437</strain>
    </source>
</reference>
<gene>
    <name evidence="3" type="ORF">ACFS5N_18650</name>
</gene>
<dbReference type="SUPFAM" id="SSF52058">
    <property type="entry name" value="L domain-like"/>
    <property type="match status" value="1"/>
</dbReference>
<dbReference type="PANTHER" id="PTHR48051">
    <property type="match status" value="1"/>
</dbReference>
<dbReference type="RefSeq" id="WP_377189318.1">
    <property type="nucleotide sequence ID" value="NZ_JBHUPD010000004.1"/>
</dbReference>
<protein>
    <submittedName>
        <fullName evidence="3">Leucine-rich repeat domain-containing protein</fullName>
    </submittedName>
</protein>
<evidence type="ECO:0000313" key="3">
    <source>
        <dbReference type="EMBL" id="MFD2874510.1"/>
    </source>
</evidence>
<organism evidence="3 4">
    <name type="scientific">Mucilaginibacter ximonensis</name>
    <dbReference type="NCBI Taxonomy" id="538021"/>
    <lineage>
        <taxon>Bacteria</taxon>
        <taxon>Pseudomonadati</taxon>
        <taxon>Bacteroidota</taxon>
        <taxon>Sphingobacteriia</taxon>
        <taxon>Sphingobacteriales</taxon>
        <taxon>Sphingobacteriaceae</taxon>
        <taxon>Mucilaginibacter</taxon>
    </lineage>
</organism>
<evidence type="ECO:0000256" key="1">
    <source>
        <dbReference type="ARBA" id="ARBA00022614"/>
    </source>
</evidence>
<evidence type="ECO:0000313" key="4">
    <source>
        <dbReference type="Proteomes" id="UP001597557"/>
    </source>
</evidence>
<accession>A0ABW5YGU8</accession>
<proteinExistence type="predicted"/>
<evidence type="ECO:0000256" key="2">
    <source>
        <dbReference type="ARBA" id="ARBA00022737"/>
    </source>
</evidence>
<dbReference type="Proteomes" id="UP001597557">
    <property type="component" value="Unassembled WGS sequence"/>
</dbReference>
<keyword evidence="4" id="KW-1185">Reference proteome</keyword>
<sequence length="498" mass="55836">MKNLHVISFSKYKAELPPSITRLAHIDSIKLSTTNIGNNNLSGVQWKKAHITGDPAAWKDSTGIHKQTEEKALLSLVSVKTLRTVYFDDIKLNDPSIIKRFTQIEDLRGLFEGDDDPEAFLIALSSLNNVHTLYLNLFYDRSISLNWIANMPQLQDVFIGGMDHPFKSFEALGQLTNLKSLTLHQFALGAMPDIFGKLNHLKNLQLTLNGITKVPAGLFNLPALENLDLTENSLTYLPPLLSYGCTGLKHVNLMMNQLTSLPAAFSGLQNLETLNCSNNKIETIPGGWAYLTHLKEVNFAINHLTEFPEGLQNNHSVERITLFFNKIQTVPDIDGDGYKLRYLGITGNRNMFALPEHIGAYTQLDTLEAQYLNLNELPESLGDCKQLKMLLLSRSITKKTTLPSGLKDTRNLEILELNDNPLLDHRSIFDVILSQPRSNFRINLSNCDIRQLPSASKWLSIPFVSMNLRDNPISELPQELINSKVKGAIDTNSTNIHP</sequence>
<dbReference type="InterPro" id="IPR001611">
    <property type="entry name" value="Leu-rich_rpt"/>
</dbReference>
<dbReference type="Pfam" id="PF13855">
    <property type="entry name" value="LRR_8"/>
    <property type="match status" value="1"/>
</dbReference>